<dbReference type="PANTHER" id="PTHR10091:SF0">
    <property type="entry name" value="GALACTOSE MUTAROTASE"/>
    <property type="match status" value="1"/>
</dbReference>
<keyword evidence="3 5" id="KW-0413">Isomerase</keyword>
<evidence type="ECO:0000256" key="7">
    <source>
        <dbReference type="PIRSR" id="PIRSR005096-2"/>
    </source>
</evidence>
<dbReference type="InterPro" id="IPR008183">
    <property type="entry name" value="Aldose_1/G6P_1-epimerase"/>
</dbReference>
<dbReference type="GO" id="GO:0033499">
    <property type="term" value="P:galactose catabolic process via UDP-galactose, Leloir pathway"/>
    <property type="evidence" value="ECO:0007669"/>
    <property type="project" value="TreeGrafter"/>
</dbReference>
<accession>A0A4R6FWV9</accession>
<dbReference type="PANTHER" id="PTHR10091">
    <property type="entry name" value="ALDOSE-1-EPIMERASE"/>
    <property type="match status" value="1"/>
</dbReference>
<protein>
    <recommendedName>
        <fullName evidence="5">Aldose 1-epimerase</fullName>
        <ecNumber evidence="5">5.1.3.3</ecNumber>
    </recommendedName>
</protein>
<feature type="signal peptide" evidence="9">
    <location>
        <begin position="1"/>
        <end position="24"/>
    </location>
</feature>
<dbReference type="CDD" id="cd09019">
    <property type="entry name" value="galactose_mutarotase_like"/>
    <property type="match status" value="1"/>
</dbReference>
<evidence type="ECO:0000256" key="5">
    <source>
        <dbReference type="PIRNR" id="PIRNR005096"/>
    </source>
</evidence>
<comment type="caution">
    <text evidence="10">The sequence shown here is derived from an EMBL/GenBank/DDBJ whole genome shotgun (WGS) entry which is preliminary data.</text>
</comment>
<evidence type="ECO:0000256" key="9">
    <source>
        <dbReference type="SAM" id="SignalP"/>
    </source>
</evidence>
<reference evidence="10 11" key="1">
    <citation type="submission" date="2019-03" db="EMBL/GenBank/DDBJ databases">
        <title>Genomic Encyclopedia of Type Strains, Phase IV (KMG-IV): sequencing the most valuable type-strain genomes for metagenomic binning, comparative biology and taxonomic classification.</title>
        <authorList>
            <person name="Goeker M."/>
        </authorList>
    </citation>
    <scope>NUCLEOTIDE SEQUENCE [LARGE SCALE GENOMIC DNA]</scope>
    <source>
        <strain evidence="10 11">DSM 25059</strain>
    </source>
</reference>
<dbReference type="NCBIfam" id="NF008277">
    <property type="entry name" value="PRK11055.1"/>
    <property type="match status" value="1"/>
</dbReference>
<proteinExistence type="inferred from homology"/>
<name>A0A4R6FWV9_9SPHN</name>
<organism evidence="10 11">
    <name type="scientific">Stakelama pacifica</name>
    <dbReference type="NCBI Taxonomy" id="517720"/>
    <lineage>
        <taxon>Bacteria</taxon>
        <taxon>Pseudomonadati</taxon>
        <taxon>Pseudomonadota</taxon>
        <taxon>Alphaproteobacteria</taxon>
        <taxon>Sphingomonadales</taxon>
        <taxon>Sphingomonadaceae</taxon>
        <taxon>Stakelama</taxon>
    </lineage>
</organism>
<dbReference type="AlphaFoldDB" id="A0A4R6FWV9"/>
<comment type="catalytic activity">
    <reaction evidence="5">
        <text>alpha-D-glucose = beta-D-glucose</text>
        <dbReference type="Rhea" id="RHEA:10264"/>
        <dbReference type="ChEBI" id="CHEBI:15903"/>
        <dbReference type="ChEBI" id="CHEBI:17925"/>
        <dbReference type="EC" id="5.1.3.3"/>
    </reaction>
</comment>
<dbReference type="GO" id="GO:0005737">
    <property type="term" value="C:cytoplasm"/>
    <property type="evidence" value="ECO:0007669"/>
    <property type="project" value="TreeGrafter"/>
</dbReference>
<evidence type="ECO:0000256" key="4">
    <source>
        <dbReference type="ARBA" id="ARBA00023277"/>
    </source>
</evidence>
<dbReference type="GO" id="GO:0006006">
    <property type="term" value="P:glucose metabolic process"/>
    <property type="evidence" value="ECO:0007669"/>
    <property type="project" value="TreeGrafter"/>
</dbReference>
<evidence type="ECO:0000256" key="6">
    <source>
        <dbReference type="PIRSR" id="PIRSR005096-1"/>
    </source>
</evidence>
<keyword evidence="4 5" id="KW-0119">Carbohydrate metabolism</keyword>
<dbReference type="InterPro" id="IPR015443">
    <property type="entry name" value="Aldose_1-epimerase"/>
</dbReference>
<comment type="pathway">
    <text evidence="1 5">Carbohydrate metabolism; hexose metabolism.</text>
</comment>
<feature type="chain" id="PRO_5020371800" description="Aldose 1-epimerase" evidence="9">
    <location>
        <begin position="25"/>
        <end position="382"/>
    </location>
</feature>
<dbReference type="InterPro" id="IPR047215">
    <property type="entry name" value="Galactose_mutarotase-like"/>
</dbReference>
<dbReference type="Proteomes" id="UP000295493">
    <property type="component" value="Unassembled WGS sequence"/>
</dbReference>
<evidence type="ECO:0000256" key="1">
    <source>
        <dbReference type="ARBA" id="ARBA00005028"/>
    </source>
</evidence>
<dbReference type="Gene3D" id="2.70.98.10">
    <property type="match status" value="1"/>
</dbReference>
<gene>
    <name evidence="10" type="ORF">EV664_102231</name>
</gene>
<comment type="similarity">
    <text evidence="2 5">Belongs to the aldose epimerase family.</text>
</comment>
<evidence type="ECO:0000256" key="3">
    <source>
        <dbReference type="ARBA" id="ARBA00023235"/>
    </source>
</evidence>
<evidence type="ECO:0000313" key="11">
    <source>
        <dbReference type="Proteomes" id="UP000295493"/>
    </source>
</evidence>
<dbReference type="InterPro" id="IPR011013">
    <property type="entry name" value="Gal_mutarotase_sf_dom"/>
</dbReference>
<evidence type="ECO:0000256" key="2">
    <source>
        <dbReference type="ARBA" id="ARBA00006206"/>
    </source>
</evidence>
<feature type="active site" description="Proton donor" evidence="6">
    <location>
        <position position="206"/>
    </location>
</feature>
<dbReference type="PIRSF" id="PIRSF005096">
    <property type="entry name" value="GALM"/>
    <property type="match status" value="1"/>
</dbReference>
<dbReference type="EC" id="5.1.3.3" evidence="5"/>
<dbReference type="InterPro" id="IPR014718">
    <property type="entry name" value="GH-type_carb-bd"/>
</dbReference>
<dbReference type="GO" id="GO:0030246">
    <property type="term" value="F:carbohydrate binding"/>
    <property type="evidence" value="ECO:0007669"/>
    <property type="project" value="InterPro"/>
</dbReference>
<dbReference type="UniPathway" id="UPA00242"/>
<dbReference type="EMBL" id="SNWD01000002">
    <property type="protein sequence ID" value="TDN85524.1"/>
    <property type="molecule type" value="Genomic_DNA"/>
</dbReference>
<keyword evidence="9" id="KW-0732">Signal</keyword>
<keyword evidence="11" id="KW-1185">Reference proteome</keyword>
<feature type="binding site" evidence="8">
    <location>
        <begin position="104"/>
        <end position="105"/>
    </location>
    <ligand>
        <name>beta-D-galactose</name>
        <dbReference type="ChEBI" id="CHEBI:27667"/>
    </ligand>
</feature>
<dbReference type="Pfam" id="PF01263">
    <property type="entry name" value="Aldose_epim"/>
    <property type="match status" value="1"/>
</dbReference>
<evidence type="ECO:0000256" key="8">
    <source>
        <dbReference type="PIRSR" id="PIRSR005096-3"/>
    </source>
</evidence>
<feature type="active site" description="Proton acceptor" evidence="6">
    <location>
        <position position="346"/>
    </location>
</feature>
<dbReference type="GO" id="GO:0004034">
    <property type="term" value="F:aldose 1-epimerase activity"/>
    <property type="evidence" value="ECO:0007669"/>
    <property type="project" value="UniProtKB-EC"/>
</dbReference>
<dbReference type="OrthoDB" id="9779408at2"/>
<feature type="binding site" evidence="7">
    <location>
        <position position="280"/>
    </location>
    <ligand>
        <name>beta-D-galactose</name>
        <dbReference type="ChEBI" id="CHEBI:27667"/>
    </ligand>
</feature>
<sequence length="382" mass="41119">MIRFIFGGVITAAMIFSTVSMASAATAKRSTFGTLSDGTEIDAVTLTGANGVSATIISFGATLQAFRVPDRNGKLADIELGYDNLADYVAHPNYWGATVGRYANRIAGGKFTLDGKAYQLPLNDNGVNSLHGGPGGWDRLPWKVVSVTEGERGASVRMELVSAAGDQGYPGTVRATATYTLDDHGDLTIDYDAVTDAPTIINMTNHAIFNLAGEGDERNILQHRLTIPASRFTPVNANLIPTGELRDVAGSVFDFTKGRVIAEGIRDGQDQQIVYGRGYDHNFVLDAGTTAEPKLAARLEDPQSGRVLEVLTTEPGVQVYTGNFLDGTFLGKSKHVYRMGDGIALEPQRFPDTPNQPKFGSAELMPGKPYHHRMIFRVSTTD</sequence>
<dbReference type="SUPFAM" id="SSF74650">
    <property type="entry name" value="Galactose mutarotase-like"/>
    <property type="match status" value="1"/>
</dbReference>
<evidence type="ECO:0000313" key="10">
    <source>
        <dbReference type="EMBL" id="TDN85524.1"/>
    </source>
</evidence>